<dbReference type="Proteomes" id="UP000823388">
    <property type="component" value="Chromosome 5N"/>
</dbReference>
<feature type="compositionally biased region" description="Basic and acidic residues" evidence="1">
    <location>
        <begin position="1"/>
        <end position="17"/>
    </location>
</feature>
<evidence type="ECO:0000313" key="3">
    <source>
        <dbReference type="Proteomes" id="UP000823388"/>
    </source>
</evidence>
<reference evidence="2" key="1">
    <citation type="submission" date="2020-05" db="EMBL/GenBank/DDBJ databases">
        <title>WGS assembly of Panicum virgatum.</title>
        <authorList>
            <person name="Lovell J.T."/>
            <person name="Jenkins J."/>
            <person name="Shu S."/>
            <person name="Juenger T.E."/>
            <person name="Schmutz J."/>
        </authorList>
    </citation>
    <scope>NUCLEOTIDE SEQUENCE</scope>
    <source>
        <strain evidence="2">AP13</strain>
    </source>
</reference>
<feature type="non-terminal residue" evidence="2">
    <location>
        <position position="1"/>
    </location>
</feature>
<feature type="compositionally biased region" description="Basic and acidic residues" evidence="1">
    <location>
        <begin position="47"/>
        <end position="62"/>
    </location>
</feature>
<proteinExistence type="predicted"/>
<dbReference type="EMBL" id="CM029046">
    <property type="protein sequence ID" value="KAG2593014.1"/>
    <property type="molecule type" value="Genomic_DNA"/>
</dbReference>
<feature type="non-terminal residue" evidence="2">
    <location>
        <position position="114"/>
    </location>
</feature>
<feature type="region of interest" description="Disordered" evidence="1">
    <location>
        <begin position="1"/>
        <end position="33"/>
    </location>
</feature>
<evidence type="ECO:0000313" key="2">
    <source>
        <dbReference type="EMBL" id="KAG2593014.1"/>
    </source>
</evidence>
<evidence type="ECO:0000256" key="1">
    <source>
        <dbReference type="SAM" id="MobiDB-lite"/>
    </source>
</evidence>
<protein>
    <submittedName>
        <fullName evidence="2">Uncharacterized protein</fullName>
    </submittedName>
</protein>
<keyword evidence="3" id="KW-1185">Reference proteome</keyword>
<accession>A0A8T0S5V8</accession>
<gene>
    <name evidence="2" type="ORF">PVAP13_5NG632005</name>
</gene>
<name>A0A8T0S5V8_PANVG</name>
<organism evidence="2 3">
    <name type="scientific">Panicum virgatum</name>
    <name type="common">Blackwell switchgrass</name>
    <dbReference type="NCBI Taxonomy" id="38727"/>
    <lineage>
        <taxon>Eukaryota</taxon>
        <taxon>Viridiplantae</taxon>
        <taxon>Streptophyta</taxon>
        <taxon>Embryophyta</taxon>
        <taxon>Tracheophyta</taxon>
        <taxon>Spermatophyta</taxon>
        <taxon>Magnoliopsida</taxon>
        <taxon>Liliopsida</taxon>
        <taxon>Poales</taxon>
        <taxon>Poaceae</taxon>
        <taxon>PACMAD clade</taxon>
        <taxon>Panicoideae</taxon>
        <taxon>Panicodae</taxon>
        <taxon>Paniceae</taxon>
        <taxon>Panicinae</taxon>
        <taxon>Panicum</taxon>
        <taxon>Panicum sect. Hiantes</taxon>
    </lineage>
</organism>
<comment type="caution">
    <text evidence="2">The sequence shown here is derived from an EMBL/GenBank/DDBJ whole genome shotgun (WGS) entry which is preliminary data.</text>
</comment>
<sequence>LHNRWAEDARCCPEPRQENSSQRQGRVPYDKNIVRPYEPLSRVRCLRSDEHMSMAPPCRERGAGLATSPRRPSKGREAHSGPAPGATEVTGRRQSRAAGSAEPRTRLGPVGGRG</sequence>
<feature type="region of interest" description="Disordered" evidence="1">
    <location>
        <begin position="47"/>
        <end position="114"/>
    </location>
</feature>
<dbReference type="AlphaFoldDB" id="A0A8T0S5V8"/>